<dbReference type="GO" id="GO:0004315">
    <property type="term" value="F:3-oxoacyl-[acyl-carrier-protein] synthase activity"/>
    <property type="evidence" value="ECO:0007669"/>
    <property type="project" value="UniProtKB-EC"/>
</dbReference>
<dbReference type="Pfam" id="PF00107">
    <property type="entry name" value="ADH_zinc_N"/>
    <property type="match status" value="1"/>
</dbReference>
<dbReference type="InterPro" id="IPR036291">
    <property type="entry name" value="NAD(P)-bd_dom_sf"/>
</dbReference>
<dbReference type="OrthoDB" id="4190732at2"/>
<dbReference type="RefSeq" id="WP_043699828.1">
    <property type="nucleotide sequence ID" value="NZ_CP083911.1"/>
</dbReference>
<name>A0A554X0A4_9BURK</name>
<proteinExistence type="predicted"/>
<keyword evidence="2" id="KW-0808">Transferase</keyword>
<dbReference type="PANTHER" id="PTHR43677">
    <property type="entry name" value="SHORT-CHAIN DEHYDROGENASE/REDUCTASE"/>
    <property type="match status" value="1"/>
</dbReference>
<comment type="caution">
    <text evidence="2">The sequence shown here is derived from an EMBL/GenBank/DDBJ whole genome shotgun (WGS) entry which is preliminary data.</text>
</comment>
<protein>
    <submittedName>
        <fullName evidence="2">Phthiocerol/phenolphthiocerol synthesis polyketide synthase type I PpsC</fullName>
        <ecNumber evidence="2">2.3.1.41</ecNumber>
    </submittedName>
</protein>
<evidence type="ECO:0000313" key="3">
    <source>
        <dbReference type="Proteomes" id="UP000317763"/>
    </source>
</evidence>
<dbReference type="EMBL" id="VJOM01000037">
    <property type="protein sequence ID" value="TSE29277.1"/>
    <property type="molecule type" value="Genomic_DNA"/>
</dbReference>
<dbReference type="PANTHER" id="PTHR43677:SF4">
    <property type="entry name" value="QUINONE OXIDOREDUCTASE-LIKE PROTEIN 2"/>
    <property type="match status" value="1"/>
</dbReference>
<dbReference type="SUPFAM" id="SSF50129">
    <property type="entry name" value="GroES-like"/>
    <property type="match status" value="1"/>
</dbReference>
<accession>A0A554X0A4</accession>
<dbReference type="Gene3D" id="3.90.180.10">
    <property type="entry name" value="Medium-chain alcohol dehydrogenases, catalytic domain"/>
    <property type="match status" value="1"/>
</dbReference>
<dbReference type="GO" id="GO:0008270">
    <property type="term" value="F:zinc ion binding"/>
    <property type="evidence" value="ECO:0007669"/>
    <property type="project" value="InterPro"/>
</dbReference>
<dbReference type="EC" id="2.3.1.41" evidence="2"/>
<dbReference type="SMART" id="SM00829">
    <property type="entry name" value="PKS_ER"/>
    <property type="match status" value="1"/>
</dbReference>
<dbReference type="InterPro" id="IPR013149">
    <property type="entry name" value="ADH-like_C"/>
</dbReference>
<reference evidence="2 3" key="1">
    <citation type="submission" date="2019-07" db="EMBL/GenBank/DDBJ databases">
        <title>Tepidimonas taiwanensis I1-1 draft genome.</title>
        <authorList>
            <person name="Da Costa M.S."/>
            <person name="Froufe H.J.C."/>
            <person name="Egas C."/>
            <person name="Albuquerque L."/>
        </authorList>
    </citation>
    <scope>NUCLEOTIDE SEQUENCE [LARGE SCALE GENOMIC DNA]</scope>
    <source>
        <strain evidence="2 3">I1-1</strain>
    </source>
</reference>
<dbReference type="InterPro" id="IPR013154">
    <property type="entry name" value="ADH-like_N"/>
</dbReference>
<evidence type="ECO:0000313" key="2">
    <source>
        <dbReference type="EMBL" id="TSE29277.1"/>
    </source>
</evidence>
<keyword evidence="2" id="KW-0012">Acyltransferase</keyword>
<dbReference type="Pfam" id="PF08240">
    <property type="entry name" value="ADH_N"/>
    <property type="match status" value="1"/>
</dbReference>
<sequence>MHAWLCENPTGVDALRWQELPTPTPGPGEVLIEIAAASLNFPDLLIVQNQYQFKPTPPFVPGSEYAGWVRAVGPGVTHLQPGQAVACLTGTGGFATHTAAPADRCIPLPPAFDLTDAAAFIMTYATAYHALIDRAALQPGETVLVLGAAGGVGTASIQVAKHAGARVIAAASSADKCALSQRIGADATLDYSVHTAAGSFRDELKRLTDGRGPDVIVDPVGGDLAEPAFRSIAWRGRYLVIGFAGGPIPRLPLNLPLLKGASLVGVFWGEFARREPQANAAMLQTLAQWYLQGHIKPVIDRVLPMTELPQAYALMAERQVRGKVVLRNDH</sequence>
<dbReference type="GO" id="GO:0016491">
    <property type="term" value="F:oxidoreductase activity"/>
    <property type="evidence" value="ECO:0007669"/>
    <property type="project" value="InterPro"/>
</dbReference>
<organism evidence="2 3">
    <name type="scientific">Tepidimonas taiwanensis</name>
    <dbReference type="NCBI Taxonomy" id="307486"/>
    <lineage>
        <taxon>Bacteria</taxon>
        <taxon>Pseudomonadati</taxon>
        <taxon>Pseudomonadota</taxon>
        <taxon>Betaproteobacteria</taxon>
        <taxon>Burkholderiales</taxon>
        <taxon>Tepidimonas</taxon>
    </lineage>
</organism>
<feature type="domain" description="Enoyl reductase (ER)" evidence="1">
    <location>
        <begin position="11"/>
        <end position="326"/>
    </location>
</feature>
<dbReference type="InterPro" id="IPR020843">
    <property type="entry name" value="ER"/>
</dbReference>
<evidence type="ECO:0000259" key="1">
    <source>
        <dbReference type="SMART" id="SM00829"/>
    </source>
</evidence>
<keyword evidence="3" id="KW-1185">Reference proteome</keyword>
<dbReference type="AlphaFoldDB" id="A0A554X0A4"/>
<dbReference type="InterPro" id="IPR011032">
    <property type="entry name" value="GroES-like_sf"/>
</dbReference>
<dbReference type="CDD" id="cd08241">
    <property type="entry name" value="QOR1"/>
    <property type="match status" value="1"/>
</dbReference>
<dbReference type="InterPro" id="IPR002364">
    <property type="entry name" value="Quin_OxRdtase/zeta-crystal_CS"/>
</dbReference>
<dbReference type="PROSITE" id="PS01162">
    <property type="entry name" value="QOR_ZETA_CRYSTAL"/>
    <property type="match status" value="1"/>
</dbReference>
<dbReference type="STRING" id="307486.GCA_000807215_00907"/>
<dbReference type="Gene3D" id="3.40.50.720">
    <property type="entry name" value="NAD(P)-binding Rossmann-like Domain"/>
    <property type="match status" value="1"/>
</dbReference>
<dbReference type="SUPFAM" id="SSF51735">
    <property type="entry name" value="NAD(P)-binding Rossmann-fold domains"/>
    <property type="match status" value="1"/>
</dbReference>
<dbReference type="Proteomes" id="UP000317763">
    <property type="component" value="Unassembled WGS sequence"/>
</dbReference>
<gene>
    <name evidence="2" type="primary">ppsC_2</name>
    <name evidence="2" type="ORF">Ttaiw_02350</name>
</gene>
<dbReference type="InterPro" id="IPR051397">
    <property type="entry name" value="Zn-ADH-like_protein"/>
</dbReference>